<proteinExistence type="predicted"/>
<evidence type="ECO:0000313" key="1">
    <source>
        <dbReference type="EMBL" id="RAK92474.1"/>
    </source>
</evidence>
<protein>
    <submittedName>
        <fullName evidence="1">Uncharacterized protein</fullName>
    </submittedName>
</protein>
<evidence type="ECO:0000313" key="2">
    <source>
        <dbReference type="Proteomes" id="UP000249748"/>
    </source>
</evidence>
<keyword evidence="2" id="KW-1185">Reference proteome</keyword>
<accession>A0ACD1IPG1</accession>
<name>A0ACD1IPG1_9EURO</name>
<sequence length="144" mass="16166">MDRPRAAPDSSTPADEQADILDIFGYHEVVPEWTDDPRAFEGWFLPGTGEWYMARSYGITDPTLVLIGTNNSGEMGYIITANGRYYSGHLLVDYIFEITVPKTWPDILDVMRAKGIMGLKLKELKPVELPDDDDDDDDLPAARV</sequence>
<organism evidence="1 2">
    <name type="scientific">Aspergillus costaricaensis CBS 115574</name>
    <dbReference type="NCBI Taxonomy" id="1448317"/>
    <lineage>
        <taxon>Eukaryota</taxon>
        <taxon>Fungi</taxon>
        <taxon>Dikarya</taxon>
        <taxon>Ascomycota</taxon>
        <taxon>Pezizomycotina</taxon>
        <taxon>Eurotiomycetes</taxon>
        <taxon>Eurotiomycetidae</taxon>
        <taxon>Eurotiales</taxon>
        <taxon>Aspergillaceae</taxon>
        <taxon>Aspergillus</taxon>
        <taxon>Aspergillus subgen. Circumdati</taxon>
    </lineage>
</organism>
<dbReference type="EMBL" id="KZ824539">
    <property type="protein sequence ID" value="RAK92474.1"/>
    <property type="molecule type" value="Genomic_DNA"/>
</dbReference>
<dbReference type="Proteomes" id="UP000249748">
    <property type="component" value="Unassembled WGS sequence"/>
</dbReference>
<reference evidence="1" key="1">
    <citation type="submission" date="2018-02" db="EMBL/GenBank/DDBJ databases">
        <title>The genomes of Aspergillus section Nigri reveals drivers in fungal speciation.</title>
        <authorList>
            <consortium name="DOE Joint Genome Institute"/>
            <person name="Vesth T.C."/>
            <person name="Nybo J."/>
            <person name="Theobald S."/>
            <person name="Brandl J."/>
            <person name="Frisvad J.C."/>
            <person name="Nielsen K.F."/>
            <person name="Lyhne E.K."/>
            <person name="Kogle M.E."/>
            <person name="Kuo A."/>
            <person name="Riley R."/>
            <person name="Clum A."/>
            <person name="Nolan M."/>
            <person name="Lipzen A."/>
            <person name="Salamov A."/>
            <person name="Henrissat B."/>
            <person name="Wiebenga A."/>
            <person name="De vries R.P."/>
            <person name="Grigoriev I.V."/>
            <person name="Mortensen U.H."/>
            <person name="Andersen M.R."/>
            <person name="Baker S.E."/>
        </authorList>
    </citation>
    <scope>NUCLEOTIDE SEQUENCE</scope>
    <source>
        <strain evidence="1">CBS 115574</strain>
    </source>
</reference>
<gene>
    <name evidence="1" type="ORF">BO79DRAFT_251758</name>
</gene>